<dbReference type="Gene3D" id="1.10.357.10">
    <property type="entry name" value="Tetracycline Repressor, domain 2"/>
    <property type="match status" value="1"/>
</dbReference>
<comment type="caution">
    <text evidence="4">The sequence shown here is derived from an EMBL/GenBank/DDBJ whole genome shotgun (WGS) entry which is preliminary data.</text>
</comment>
<dbReference type="EMBL" id="JAGKSP010000027">
    <property type="protein sequence ID" value="MBP3966950.1"/>
    <property type="molecule type" value="Genomic_DNA"/>
</dbReference>
<protein>
    <submittedName>
        <fullName evidence="4">TetR/AcrR family transcriptional regulator</fullName>
    </submittedName>
</protein>
<evidence type="ECO:0000256" key="2">
    <source>
        <dbReference type="PROSITE-ProRule" id="PRU00335"/>
    </source>
</evidence>
<accession>A0ABS5CM72</accession>
<proteinExistence type="predicted"/>
<gene>
    <name evidence="4" type="ORF">I8J30_30145</name>
</gene>
<dbReference type="PROSITE" id="PS50977">
    <property type="entry name" value="HTH_TETR_2"/>
    <property type="match status" value="1"/>
</dbReference>
<keyword evidence="5" id="KW-1185">Reference proteome</keyword>
<dbReference type="PANTHER" id="PTHR43479:SF7">
    <property type="entry name" value="TETR-FAMILY TRANSCRIPTIONAL REGULATOR"/>
    <property type="match status" value="1"/>
</dbReference>
<dbReference type="Pfam" id="PF14278">
    <property type="entry name" value="TetR_C_8"/>
    <property type="match status" value="1"/>
</dbReference>
<evidence type="ECO:0000313" key="4">
    <source>
        <dbReference type="EMBL" id="MBP3966950.1"/>
    </source>
</evidence>
<dbReference type="PANTHER" id="PTHR43479">
    <property type="entry name" value="ACREF/ENVCD OPERON REPRESSOR-RELATED"/>
    <property type="match status" value="1"/>
</dbReference>
<feature type="domain" description="HTH tetR-type" evidence="3">
    <location>
        <begin position="10"/>
        <end position="70"/>
    </location>
</feature>
<name>A0ABS5CM72_9BACL</name>
<dbReference type="Pfam" id="PF00440">
    <property type="entry name" value="TetR_N"/>
    <property type="match status" value="1"/>
</dbReference>
<evidence type="ECO:0000259" key="3">
    <source>
        <dbReference type="PROSITE" id="PS50977"/>
    </source>
</evidence>
<dbReference type="SUPFAM" id="SSF46689">
    <property type="entry name" value="Homeodomain-like"/>
    <property type="match status" value="1"/>
</dbReference>
<evidence type="ECO:0000256" key="1">
    <source>
        <dbReference type="ARBA" id="ARBA00023125"/>
    </source>
</evidence>
<feature type="DNA-binding region" description="H-T-H motif" evidence="2">
    <location>
        <begin position="33"/>
        <end position="52"/>
    </location>
</feature>
<keyword evidence="1 2" id="KW-0238">DNA-binding</keyword>
<evidence type="ECO:0000313" key="5">
    <source>
        <dbReference type="Proteomes" id="UP000673394"/>
    </source>
</evidence>
<organism evidence="4 5">
    <name type="scientific">Paenibacillus lignilyticus</name>
    <dbReference type="NCBI Taxonomy" id="1172615"/>
    <lineage>
        <taxon>Bacteria</taxon>
        <taxon>Bacillati</taxon>
        <taxon>Bacillota</taxon>
        <taxon>Bacilli</taxon>
        <taxon>Bacillales</taxon>
        <taxon>Paenibacillaceae</taxon>
        <taxon>Paenibacillus</taxon>
    </lineage>
</organism>
<reference evidence="4 5" key="1">
    <citation type="submission" date="2021-04" db="EMBL/GenBank/DDBJ databases">
        <title>Paenibacillus sp. DLE-14 whole genome sequence.</title>
        <authorList>
            <person name="Ham Y.J."/>
        </authorList>
    </citation>
    <scope>NUCLEOTIDE SEQUENCE [LARGE SCALE GENOMIC DNA]</scope>
    <source>
        <strain evidence="4 5">DLE-14</strain>
    </source>
</reference>
<dbReference type="RefSeq" id="WP_210664124.1">
    <property type="nucleotide sequence ID" value="NZ_JAGKSP010000027.1"/>
</dbReference>
<dbReference type="InterPro" id="IPR050624">
    <property type="entry name" value="HTH-type_Tx_Regulator"/>
</dbReference>
<dbReference type="PRINTS" id="PR00455">
    <property type="entry name" value="HTHTETR"/>
</dbReference>
<dbReference type="InterPro" id="IPR039532">
    <property type="entry name" value="TetR_C_Firmicutes"/>
</dbReference>
<dbReference type="InterPro" id="IPR009057">
    <property type="entry name" value="Homeodomain-like_sf"/>
</dbReference>
<dbReference type="Proteomes" id="UP000673394">
    <property type="component" value="Unassembled WGS sequence"/>
</dbReference>
<sequence length="202" mass="23905">MSPKTDPRIERTKDMLRSALIELIEEKGFESITVRDLTLKAGLNRGTFYLHYHDKFDLLEQCKSEIWRGFEERIQHANPELLLQYVERDEAYPFMVDVFRFLRENGDFFRVMMGPKGDPSFNLRYKELMLKHLYNKLMLLQPEDHKLLVPRDFLTAYIISANFGVMQHWLETGMVHTPHEMALIISRIMRRGPLRMTGVLDG</sequence>
<dbReference type="InterPro" id="IPR001647">
    <property type="entry name" value="HTH_TetR"/>
</dbReference>